<dbReference type="FunCoup" id="A0A2V0PEX9">
    <property type="interactions" value="730"/>
</dbReference>
<sequence>MLAPSAVSRAASLRLARPAAAPLAARAQQQPRRRAVRAVCAATMATVEPCIIVGGGRVGQALAAMGPGTDVLVKRGGKIEGPPGPIIVATRNDSLDAVVDATPRDRRKDLVFIQNGMLQSWLDSKGLGAATQLLVYFAVAKLGDPPTDGKTEVNPEGLTAAYGPHAEAIAARLHAGGLSCQVLGKEAFTQAMLEKLAWISAFMLVGVKHGATVGEVEARHTQEVSALLSELLAEGSAAMGVPEAPGAVERLLAYARSVSHFPTAIKEFEWRNGWFYGLSQMSLRSDEPDPCPLHTALLKETGSVPK</sequence>
<comment type="caution">
    <text evidence="1">The sequence shown here is derived from an EMBL/GenBank/DDBJ whole genome shotgun (WGS) entry which is preliminary data.</text>
</comment>
<dbReference type="AlphaFoldDB" id="A0A2V0PEX9"/>
<protein>
    <submittedName>
        <fullName evidence="1">Uncharacterized protein</fullName>
    </submittedName>
</protein>
<organism evidence="1 2">
    <name type="scientific">Raphidocelis subcapitata</name>
    <dbReference type="NCBI Taxonomy" id="307507"/>
    <lineage>
        <taxon>Eukaryota</taxon>
        <taxon>Viridiplantae</taxon>
        <taxon>Chlorophyta</taxon>
        <taxon>core chlorophytes</taxon>
        <taxon>Chlorophyceae</taxon>
        <taxon>CS clade</taxon>
        <taxon>Sphaeropleales</taxon>
        <taxon>Selenastraceae</taxon>
        <taxon>Raphidocelis</taxon>
    </lineage>
</organism>
<keyword evidence="2" id="KW-1185">Reference proteome</keyword>
<dbReference type="InParanoid" id="A0A2V0PEX9"/>
<dbReference type="EMBL" id="BDRX01000124">
    <property type="protein sequence ID" value="GBF98408.1"/>
    <property type="molecule type" value="Genomic_DNA"/>
</dbReference>
<dbReference type="OrthoDB" id="38730at2759"/>
<proteinExistence type="predicted"/>
<dbReference type="STRING" id="307507.A0A2V0PEX9"/>
<accession>A0A2V0PEX9</accession>
<dbReference type="PANTHER" id="PTHR34044">
    <property type="entry name" value="NUCLEAR PROTEIN"/>
    <property type="match status" value="1"/>
</dbReference>
<gene>
    <name evidence="1" type="ORF">Rsub_10473</name>
</gene>
<name>A0A2V0PEX9_9CHLO</name>
<reference evidence="1 2" key="1">
    <citation type="journal article" date="2018" name="Sci. Rep.">
        <title>Raphidocelis subcapitata (=Pseudokirchneriella subcapitata) provides an insight into genome evolution and environmental adaptations in the Sphaeropleales.</title>
        <authorList>
            <person name="Suzuki S."/>
            <person name="Yamaguchi H."/>
            <person name="Nakajima N."/>
            <person name="Kawachi M."/>
        </authorList>
    </citation>
    <scope>NUCLEOTIDE SEQUENCE [LARGE SCALE GENOMIC DNA]</scope>
    <source>
        <strain evidence="1 2">NIES-35</strain>
    </source>
</reference>
<dbReference type="PANTHER" id="PTHR34044:SF1">
    <property type="entry name" value="NUCLEAR PROTEIN"/>
    <property type="match status" value="1"/>
</dbReference>
<evidence type="ECO:0000313" key="1">
    <source>
        <dbReference type="EMBL" id="GBF98408.1"/>
    </source>
</evidence>
<dbReference type="Proteomes" id="UP000247498">
    <property type="component" value="Unassembled WGS sequence"/>
</dbReference>
<evidence type="ECO:0000313" key="2">
    <source>
        <dbReference type="Proteomes" id="UP000247498"/>
    </source>
</evidence>